<reference evidence="1" key="2">
    <citation type="journal article" date="2015" name="Fish Shellfish Immunol.">
        <title>Early steps in the European eel (Anguilla anguilla)-Vibrio vulnificus interaction in the gills: Role of the RtxA13 toxin.</title>
        <authorList>
            <person name="Callol A."/>
            <person name="Pajuelo D."/>
            <person name="Ebbesson L."/>
            <person name="Teles M."/>
            <person name="MacKenzie S."/>
            <person name="Amaro C."/>
        </authorList>
    </citation>
    <scope>NUCLEOTIDE SEQUENCE</scope>
</reference>
<dbReference type="AlphaFoldDB" id="A0A0E9SZY0"/>
<proteinExistence type="predicted"/>
<protein>
    <submittedName>
        <fullName evidence="1">Uncharacterized protein</fullName>
    </submittedName>
</protein>
<evidence type="ECO:0000313" key="1">
    <source>
        <dbReference type="EMBL" id="JAH46073.1"/>
    </source>
</evidence>
<sequence length="19" mass="2175">MPKGIFPLWLSKKKPAYLG</sequence>
<organism evidence="1">
    <name type="scientific">Anguilla anguilla</name>
    <name type="common">European freshwater eel</name>
    <name type="synonym">Muraena anguilla</name>
    <dbReference type="NCBI Taxonomy" id="7936"/>
    <lineage>
        <taxon>Eukaryota</taxon>
        <taxon>Metazoa</taxon>
        <taxon>Chordata</taxon>
        <taxon>Craniata</taxon>
        <taxon>Vertebrata</taxon>
        <taxon>Euteleostomi</taxon>
        <taxon>Actinopterygii</taxon>
        <taxon>Neopterygii</taxon>
        <taxon>Teleostei</taxon>
        <taxon>Anguilliformes</taxon>
        <taxon>Anguillidae</taxon>
        <taxon>Anguilla</taxon>
    </lineage>
</organism>
<reference evidence="1" key="1">
    <citation type="submission" date="2014-11" db="EMBL/GenBank/DDBJ databases">
        <authorList>
            <person name="Amaro Gonzalez C."/>
        </authorList>
    </citation>
    <scope>NUCLEOTIDE SEQUENCE</scope>
</reference>
<dbReference type="EMBL" id="GBXM01062504">
    <property type="protein sequence ID" value="JAH46073.1"/>
    <property type="molecule type" value="Transcribed_RNA"/>
</dbReference>
<name>A0A0E9SZY0_ANGAN</name>
<accession>A0A0E9SZY0</accession>